<evidence type="ECO:0000313" key="1">
    <source>
        <dbReference type="EMBL" id="SNW62265.1"/>
    </source>
</evidence>
<dbReference type="KEGG" id="vg:35382141"/>
<gene>
    <name evidence="1" type="ORF">ORPV_361</name>
</gene>
<dbReference type="RefSeq" id="YP_009448567.1">
    <property type="nucleotide sequence ID" value="NC_036594.1"/>
</dbReference>
<dbReference type="GO" id="GO:0003824">
    <property type="term" value="F:catalytic activity"/>
    <property type="evidence" value="ECO:0007669"/>
    <property type="project" value="InterPro"/>
</dbReference>
<evidence type="ECO:0000313" key="2">
    <source>
        <dbReference type="Proteomes" id="UP000236316"/>
    </source>
</evidence>
<protein>
    <submittedName>
        <fullName evidence="1">Cytidine deaminase</fullName>
    </submittedName>
</protein>
<keyword evidence="2" id="KW-1185">Reference proteome</keyword>
<reference evidence="1" key="1">
    <citation type="submission" date="2017-08" db="EMBL/GenBank/DDBJ databases">
        <authorList>
            <consortium name="Urmite Genomes"/>
        </authorList>
    </citation>
    <scope>NUCLEOTIDE SEQUENCE [LARGE SCALE GENOMIC DNA]</scope>
    <source>
        <strain evidence="1">IHUMI-LCC2</strain>
    </source>
</reference>
<dbReference type="Proteomes" id="UP000236316">
    <property type="component" value="Segment"/>
</dbReference>
<organism evidence="1">
    <name type="scientific">Orpheovirus IHUMI-LCC2</name>
    <dbReference type="NCBI Taxonomy" id="2023057"/>
    <lineage>
        <taxon>Viruses</taxon>
        <taxon>Varidnaviria</taxon>
        <taxon>Bamfordvirae</taxon>
        <taxon>Nucleocytoviricota</taxon>
        <taxon>Megaviricetes</taxon>
        <taxon>Pimascovirales</taxon>
        <taxon>Ocovirineae</taxon>
        <taxon>Orpheoviridae</taxon>
        <taxon>Alphaorpheovirus</taxon>
        <taxon>Alphaorpheovirus massiliense</taxon>
    </lineage>
</organism>
<accession>A0A2I2L3Y3</accession>
<sequence>VKLDKSGTGKDNSKPCFHCLQKIKKTGIKRIFYGVGGKWICEKTRDMTTTHVSGFNKVRTKKTTLNRGKKVNK</sequence>
<dbReference type="EMBL" id="LT906555">
    <property type="protein sequence ID" value="SNW62265.1"/>
    <property type="molecule type" value="Genomic_DNA"/>
</dbReference>
<dbReference type="SUPFAM" id="SSF53927">
    <property type="entry name" value="Cytidine deaminase-like"/>
    <property type="match status" value="1"/>
</dbReference>
<proteinExistence type="predicted"/>
<name>A0A2I2L3Y3_9VIRU</name>
<dbReference type="GeneID" id="35382141"/>
<feature type="non-terminal residue" evidence="1">
    <location>
        <position position="1"/>
    </location>
</feature>
<dbReference type="InterPro" id="IPR016193">
    <property type="entry name" value="Cytidine_deaminase-like"/>
</dbReference>